<evidence type="ECO:0000313" key="2">
    <source>
        <dbReference type="EMBL" id="ARN20927.1"/>
    </source>
</evidence>
<dbReference type="Proteomes" id="UP000193427">
    <property type="component" value="Chromosome"/>
</dbReference>
<organism evidence="2 3">
    <name type="scientific">Piscinibacter gummiphilus</name>
    <dbReference type="NCBI Taxonomy" id="946333"/>
    <lineage>
        <taxon>Bacteria</taxon>
        <taxon>Pseudomonadati</taxon>
        <taxon>Pseudomonadota</taxon>
        <taxon>Betaproteobacteria</taxon>
        <taxon>Burkholderiales</taxon>
        <taxon>Sphaerotilaceae</taxon>
        <taxon>Piscinibacter</taxon>
    </lineage>
</organism>
<feature type="region of interest" description="Disordered" evidence="1">
    <location>
        <begin position="1"/>
        <end position="37"/>
    </location>
</feature>
<feature type="compositionally biased region" description="Polar residues" evidence="1">
    <location>
        <begin position="16"/>
        <end position="27"/>
    </location>
</feature>
<dbReference type="AlphaFoldDB" id="A0A1W6L9R3"/>
<sequence>MTTPSTAEVRPMSRTGAPSTTMPWTSQAGGGQPAGMRWNAMRYGPSFSVERMADHSEGRYPIPRSWLTVGDQVSSPVSEEGVTTIPPFSMGCPCWIVFRCS</sequence>
<proteinExistence type="predicted"/>
<gene>
    <name evidence="2" type="ORF">A4W93_14035</name>
</gene>
<evidence type="ECO:0000256" key="1">
    <source>
        <dbReference type="SAM" id="MobiDB-lite"/>
    </source>
</evidence>
<accession>A0A1W6L9R3</accession>
<keyword evidence="3" id="KW-1185">Reference proteome</keyword>
<name>A0A1W6L9R3_9BURK</name>
<evidence type="ECO:0000313" key="3">
    <source>
        <dbReference type="Proteomes" id="UP000193427"/>
    </source>
</evidence>
<dbReference type="EMBL" id="CP015118">
    <property type="protein sequence ID" value="ARN20927.1"/>
    <property type="molecule type" value="Genomic_DNA"/>
</dbReference>
<protein>
    <submittedName>
        <fullName evidence="2">Uncharacterized protein</fullName>
    </submittedName>
</protein>
<reference evidence="2 3" key="1">
    <citation type="submission" date="2016-04" db="EMBL/GenBank/DDBJ databases">
        <title>Complete genome sequence of natural rubber-degrading, novel Gram-negative bacterium, Rhizobacter gummiphilus strain NS21.</title>
        <authorList>
            <person name="Tabata M."/>
            <person name="Kasai D."/>
            <person name="Fukuda M."/>
        </authorList>
    </citation>
    <scope>NUCLEOTIDE SEQUENCE [LARGE SCALE GENOMIC DNA]</scope>
    <source>
        <strain evidence="2 3">NS21</strain>
    </source>
</reference>
<dbReference type="KEGG" id="rgu:A4W93_14035"/>